<reference evidence="1 2" key="1">
    <citation type="submission" date="2016-03" db="EMBL/GenBank/DDBJ databases">
        <title>Comparative genomics of the ectomycorrhizal sister species Rhizopogon vinicolor and Rhizopogon vesiculosus (Basidiomycota: Boletales) reveals a divergence of the mating type B locus.</title>
        <authorList>
            <person name="Mujic A.B."/>
            <person name="Kuo A."/>
            <person name="Tritt A."/>
            <person name="Lipzen A."/>
            <person name="Chen C."/>
            <person name="Johnson J."/>
            <person name="Sharma A."/>
            <person name="Barry K."/>
            <person name="Grigoriev I.V."/>
            <person name="Spatafora J.W."/>
        </authorList>
    </citation>
    <scope>NUCLEOTIDE SEQUENCE [LARGE SCALE GENOMIC DNA]</scope>
    <source>
        <strain evidence="1 2">AM-OR11-056</strain>
    </source>
</reference>
<dbReference type="Proteomes" id="UP000183567">
    <property type="component" value="Unassembled WGS sequence"/>
</dbReference>
<dbReference type="EMBL" id="LVVM01005492">
    <property type="protein sequence ID" value="OJA10396.1"/>
    <property type="molecule type" value="Genomic_DNA"/>
</dbReference>
<accession>A0A1J8QF49</accession>
<evidence type="ECO:0000313" key="2">
    <source>
        <dbReference type="Proteomes" id="UP000183567"/>
    </source>
</evidence>
<dbReference type="AlphaFoldDB" id="A0A1J8QF49"/>
<proteinExistence type="predicted"/>
<sequence length="31" mass="3432">MVIKEIQLPICGKVNGLWEYTAACIRAPANE</sequence>
<comment type="caution">
    <text evidence="1">The sequence shown here is derived from an EMBL/GenBank/DDBJ whole genome shotgun (WGS) entry which is preliminary data.</text>
</comment>
<evidence type="ECO:0000313" key="1">
    <source>
        <dbReference type="EMBL" id="OJA10396.1"/>
    </source>
</evidence>
<gene>
    <name evidence="1" type="ORF">AZE42_12194</name>
</gene>
<keyword evidence="2" id="KW-1185">Reference proteome</keyword>
<name>A0A1J8QF49_9AGAM</name>
<organism evidence="1 2">
    <name type="scientific">Rhizopogon vesiculosus</name>
    <dbReference type="NCBI Taxonomy" id="180088"/>
    <lineage>
        <taxon>Eukaryota</taxon>
        <taxon>Fungi</taxon>
        <taxon>Dikarya</taxon>
        <taxon>Basidiomycota</taxon>
        <taxon>Agaricomycotina</taxon>
        <taxon>Agaricomycetes</taxon>
        <taxon>Agaricomycetidae</taxon>
        <taxon>Boletales</taxon>
        <taxon>Suillineae</taxon>
        <taxon>Rhizopogonaceae</taxon>
        <taxon>Rhizopogon</taxon>
    </lineage>
</organism>
<protein>
    <submittedName>
        <fullName evidence="1">Uncharacterized protein</fullName>
    </submittedName>
</protein>